<feature type="chain" id="PRO_5026679064" evidence="1">
    <location>
        <begin position="21"/>
        <end position="82"/>
    </location>
</feature>
<evidence type="ECO:0000256" key="1">
    <source>
        <dbReference type="SAM" id="SignalP"/>
    </source>
</evidence>
<gene>
    <name evidence="2" type="ORF">F6X51_19655</name>
</gene>
<sequence length="82" mass="9050">MHRLPSTVFISLFLATSAHAQNEPIQSPQDAACRDEARDRVFGAPNPQGLSFYNLGAQIYRECMKRSGSSETPSLSRRAPRG</sequence>
<reference evidence="2 3" key="1">
    <citation type="submission" date="2019-09" db="EMBL/GenBank/DDBJ databases">
        <title>YIM 132548 draft genome.</title>
        <authorList>
            <person name="Jiang L."/>
        </authorList>
    </citation>
    <scope>NUCLEOTIDE SEQUENCE [LARGE SCALE GENOMIC DNA]</scope>
    <source>
        <strain evidence="2 3">YIM 132548</strain>
    </source>
</reference>
<comment type="caution">
    <text evidence="2">The sequence shown here is derived from an EMBL/GenBank/DDBJ whole genome shotgun (WGS) entry which is preliminary data.</text>
</comment>
<feature type="signal peptide" evidence="1">
    <location>
        <begin position="1"/>
        <end position="20"/>
    </location>
</feature>
<evidence type="ECO:0000313" key="3">
    <source>
        <dbReference type="Proteomes" id="UP000441523"/>
    </source>
</evidence>
<evidence type="ECO:0000313" key="2">
    <source>
        <dbReference type="EMBL" id="KAB1071526.1"/>
    </source>
</evidence>
<organism evidence="2 3">
    <name type="scientific">Methylobacterium planeticum</name>
    <dbReference type="NCBI Taxonomy" id="2615211"/>
    <lineage>
        <taxon>Bacteria</taxon>
        <taxon>Pseudomonadati</taxon>
        <taxon>Pseudomonadota</taxon>
        <taxon>Alphaproteobacteria</taxon>
        <taxon>Hyphomicrobiales</taxon>
        <taxon>Methylobacteriaceae</taxon>
        <taxon>Methylobacterium</taxon>
    </lineage>
</organism>
<dbReference type="Proteomes" id="UP000441523">
    <property type="component" value="Unassembled WGS sequence"/>
</dbReference>
<protein>
    <submittedName>
        <fullName evidence="2">Uncharacterized protein</fullName>
    </submittedName>
</protein>
<proteinExistence type="predicted"/>
<keyword evidence="3" id="KW-1185">Reference proteome</keyword>
<keyword evidence="1" id="KW-0732">Signal</keyword>
<accession>A0A6N6MLK4</accession>
<dbReference type="AlphaFoldDB" id="A0A6N6MLK4"/>
<name>A0A6N6MLK4_9HYPH</name>
<dbReference type="EMBL" id="VZZJ01000019">
    <property type="protein sequence ID" value="KAB1071526.1"/>
    <property type="molecule type" value="Genomic_DNA"/>
</dbReference>